<evidence type="ECO:0000259" key="1">
    <source>
        <dbReference type="Pfam" id="PF03061"/>
    </source>
</evidence>
<dbReference type="Proteomes" id="UP000028702">
    <property type="component" value="Unassembled WGS sequence"/>
</dbReference>
<dbReference type="CDD" id="cd03443">
    <property type="entry name" value="PaaI_thioesterase"/>
    <property type="match status" value="1"/>
</dbReference>
<dbReference type="eggNOG" id="COG2050">
    <property type="taxonomic scope" value="Bacteria"/>
</dbReference>
<dbReference type="Pfam" id="PF03061">
    <property type="entry name" value="4HBT"/>
    <property type="match status" value="1"/>
</dbReference>
<dbReference type="SUPFAM" id="SSF54637">
    <property type="entry name" value="Thioesterase/thiol ester dehydrase-isomerase"/>
    <property type="match status" value="1"/>
</dbReference>
<keyword evidence="3" id="KW-1185">Reference proteome</keyword>
<protein>
    <submittedName>
        <fullName evidence="2">Thioesterase superfamily protein</fullName>
    </submittedName>
</protein>
<name>A0A081BC89_9HYPH</name>
<evidence type="ECO:0000313" key="2">
    <source>
        <dbReference type="EMBL" id="GAK45657.1"/>
    </source>
</evidence>
<dbReference type="AlphaFoldDB" id="A0A081BC89"/>
<comment type="caution">
    <text evidence="2">The sequence shown here is derived from an EMBL/GenBank/DDBJ whole genome shotgun (WGS) entry which is preliminary data.</text>
</comment>
<reference evidence="2 3" key="1">
    <citation type="submission" date="2014-07" db="EMBL/GenBank/DDBJ databases">
        <title>Tepidicaulis marinum gen. nov., sp. nov., a novel marine bacterium denitrifying nitrate to nitrous oxide strictly under microaerobic conditions.</title>
        <authorList>
            <person name="Takeuchi M."/>
            <person name="Yamagishi T."/>
            <person name="Kamagata Y."/>
            <person name="Oshima K."/>
            <person name="Hattori M."/>
            <person name="Katayama T."/>
            <person name="Hanada S."/>
            <person name="Tamaki H."/>
            <person name="Marumo K."/>
            <person name="Maeda H."/>
            <person name="Nedachi M."/>
            <person name="Iwasaki W."/>
            <person name="Suwa Y."/>
            <person name="Sakata S."/>
        </authorList>
    </citation>
    <scope>NUCLEOTIDE SEQUENCE [LARGE SCALE GENOMIC DNA]</scope>
    <source>
        <strain evidence="2 3">MA2</strain>
    </source>
</reference>
<feature type="domain" description="Thioesterase" evidence="1">
    <location>
        <begin position="57"/>
        <end position="130"/>
    </location>
</feature>
<dbReference type="InterPro" id="IPR006683">
    <property type="entry name" value="Thioestr_dom"/>
</dbReference>
<dbReference type="Gene3D" id="3.10.129.10">
    <property type="entry name" value="Hotdog Thioesterase"/>
    <property type="match status" value="1"/>
</dbReference>
<dbReference type="EMBL" id="BBIO01000011">
    <property type="protein sequence ID" value="GAK45657.1"/>
    <property type="molecule type" value="Genomic_DNA"/>
</dbReference>
<organism evidence="2 3">
    <name type="scientific">Tepidicaulis marinus</name>
    <dbReference type="NCBI Taxonomy" id="1333998"/>
    <lineage>
        <taxon>Bacteria</taxon>
        <taxon>Pseudomonadati</taxon>
        <taxon>Pseudomonadota</taxon>
        <taxon>Alphaproteobacteria</taxon>
        <taxon>Hyphomicrobiales</taxon>
        <taxon>Parvibaculaceae</taxon>
        <taxon>Tepidicaulis</taxon>
    </lineage>
</organism>
<proteinExistence type="predicted"/>
<evidence type="ECO:0000313" key="3">
    <source>
        <dbReference type="Proteomes" id="UP000028702"/>
    </source>
</evidence>
<dbReference type="RefSeq" id="WP_045447110.1">
    <property type="nucleotide sequence ID" value="NZ_BBIO01000011.1"/>
</dbReference>
<dbReference type="STRING" id="1333998.M2A_2156"/>
<dbReference type="GO" id="GO:0016790">
    <property type="term" value="F:thiolester hydrolase activity"/>
    <property type="evidence" value="ECO:0007669"/>
    <property type="project" value="UniProtKB-ARBA"/>
</dbReference>
<accession>A0A081BC89</accession>
<dbReference type="InterPro" id="IPR029069">
    <property type="entry name" value="HotDog_dom_sf"/>
</dbReference>
<gene>
    <name evidence="2" type="ORF">M2A_2156</name>
</gene>
<sequence>MTDDLLEENAVPIPEGYQSMNWTRGFGRQIGPLYERIEEDGSYRRAFLVQDHHTNGMGNCHGGMLMAFADVAFGHAVTMAYHRYWVTVRLLTDFISAAKVGDWVEGTGIATGDEDDFITVKGRIWCGDRTIMTGTGVFKALGERP</sequence>